<dbReference type="AlphaFoldDB" id="A0A0N4UWM9"/>
<reference evidence="8" key="1">
    <citation type="submission" date="2017-02" db="UniProtKB">
        <authorList>
            <consortium name="WormBaseParasite"/>
        </authorList>
    </citation>
    <scope>IDENTIFICATION</scope>
</reference>
<comment type="similarity">
    <text evidence="5">Belongs to the TRAFAC class myosin-kinesin ATPase superfamily. Kinesin family.</text>
</comment>
<dbReference type="GO" id="GO:0005856">
    <property type="term" value="C:cytoskeleton"/>
    <property type="evidence" value="ECO:0007669"/>
    <property type="project" value="UniProtKB-SubCell"/>
</dbReference>
<accession>A0A0N4UWM9</accession>
<evidence type="ECO:0000256" key="3">
    <source>
        <dbReference type="ARBA" id="ARBA00022840"/>
    </source>
</evidence>
<evidence type="ECO:0000256" key="4">
    <source>
        <dbReference type="ARBA" id="ARBA00023212"/>
    </source>
</evidence>
<dbReference type="WBParaSite" id="EVEC_0000190601-mRNA-1">
    <property type="protein sequence ID" value="EVEC_0000190601-mRNA-1"/>
    <property type="gene ID" value="EVEC_0000190601"/>
</dbReference>
<dbReference type="Gene3D" id="3.40.850.10">
    <property type="entry name" value="Kinesin motor domain"/>
    <property type="match status" value="1"/>
</dbReference>
<evidence type="ECO:0000256" key="2">
    <source>
        <dbReference type="ARBA" id="ARBA00022741"/>
    </source>
</evidence>
<dbReference type="GO" id="GO:0007018">
    <property type="term" value="P:microtubule-based movement"/>
    <property type="evidence" value="ECO:0007669"/>
    <property type="project" value="InterPro"/>
</dbReference>
<dbReference type="PANTHER" id="PTHR21608">
    <property type="entry name" value="KINESIN-LIKE PROTEIN CG14535"/>
    <property type="match status" value="1"/>
</dbReference>
<feature type="compositionally biased region" description="Polar residues" evidence="6">
    <location>
        <begin position="201"/>
        <end position="211"/>
    </location>
</feature>
<sequence>LSGLSEQFLGTRPEVTVYEDSALGIRIENQREVRVDSAEQAIRFMDEIMRARKSEDENEQRCSHVFFYINLYRYKTNGTQVVGGRSRFCLVDLGLGEKNSKCDSQALTMPVITNLLVALFQGQRHLPSRQNLLCMLLKDSLQKVRSKATLLFSSLSDRSAENDNIIQMMLKVQRAAKPRKSSRIGSDNSSLGSIRRRMNTDSEANSSSEQSCAETVIYLGPSVRTDTTKTATKATAAAAAAARSIDKDKRNMIMRWMEGSNTELHCPAKVSVEIQCNDTEMDNEMKQYFSQHRPLDDIIEDDEESFSPCKDFSSIDQFLENLQCEERLIDSQLEHPLSILSLEKNFASTSGKSSSDNEIDDDDLERAMAASVSSIRSHEILSRMNDDLPVEVYHFYGFLNFFD</sequence>
<dbReference type="InterPro" id="IPR036961">
    <property type="entry name" value="Kinesin_motor_dom_sf"/>
</dbReference>
<dbReference type="PROSITE" id="PS50067">
    <property type="entry name" value="KINESIN_MOTOR_2"/>
    <property type="match status" value="1"/>
</dbReference>
<dbReference type="PANTHER" id="PTHR21608:SF7">
    <property type="entry name" value="KINESIN-LIKE PROTEIN CG14535"/>
    <property type="match status" value="1"/>
</dbReference>
<evidence type="ECO:0000256" key="6">
    <source>
        <dbReference type="SAM" id="MobiDB-lite"/>
    </source>
</evidence>
<dbReference type="SUPFAM" id="SSF52540">
    <property type="entry name" value="P-loop containing nucleoside triphosphate hydrolases"/>
    <property type="match status" value="1"/>
</dbReference>
<proteinExistence type="inferred from homology"/>
<keyword evidence="4" id="KW-0206">Cytoskeleton</keyword>
<dbReference type="GO" id="GO:0005524">
    <property type="term" value="F:ATP binding"/>
    <property type="evidence" value="ECO:0007669"/>
    <property type="project" value="UniProtKB-KW"/>
</dbReference>
<protein>
    <submittedName>
        <fullName evidence="8">Kinesin motor domain-containing protein</fullName>
    </submittedName>
</protein>
<keyword evidence="4" id="KW-0963">Cytoplasm</keyword>
<dbReference type="GO" id="GO:0008017">
    <property type="term" value="F:microtubule binding"/>
    <property type="evidence" value="ECO:0007669"/>
    <property type="project" value="InterPro"/>
</dbReference>
<keyword evidence="2" id="KW-0547">Nucleotide-binding</keyword>
<feature type="domain" description="Kinesin motor" evidence="7">
    <location>
        <begin position="1"/>
        <end position="178"/>
    </location>
</feature>
<dbReference type="Pfam" id="PF00225">
    <property type="entry name" value="Kinesin"/>
    <property type="match status" value="1"/>
</dbReference>
<feature type="region of interest" description="Disordered" evidence="6">
    <location>
        <begin position="177"/>
        <end position="211"/>
    </location>
</feature>
<evidence type="ECO:0000313" key="8">
    <source>
        <dbReference type="WBParaSite" id="EVEC_0000190601-mRNA-1"/>
    </source>
</evidence>
<comment type="subcellular location">
    <subcellularLocation>
        <location evidence="1">Cytoplasm</location>
        <location evidence="1">Cytoskeleton</location>
    </subcellularLocation>
</comment>
<name>A0A0N4UWM9_ENTVE</name>
<feature type="compositionally biased region" description="Polar residues" evidence="6">
    <location>
        <begin position="183"/>
        <end position="192"/>
    </location>
</feature>
<evidence type="ECO:0000256" key="5">
    <source>
        <dbReference type="PROSITE-ProRule" id="PRU00283"/>
    </source>
</evidence>
<comment type="caution">
    <text evidence="5">Lacks conserved residue(s) required for the propagation of feature annotation.</text>
</comment>
<dbReference type="InterPro" id="IPR001752">
    <property type="entry name" value="Kinesin_motor_dom"/>
</dbReference>
<organism evidence="8">
    <name type="scientific">Enterobius vermicularis</name>
    <name type="common">Human pinworm</name>
    <dbReference type="NCBI Taxonomy" id="51028"/>
    <lineage>
        <taxon>Eukaryota</taxon>
        <taxon>Metazoa</taxon>
        <taxon>Ecdysozoa</taxon>
        <taxon>Nematoda</taxon>
        <taxon>Chromadorea</taxon>
        <taxon>Rhabditida</taxon>
        <taxon>Spirurina</taxon>
        <taxon>Oxyuridomorpha</taxon>
        <taxon>Oxyuroidea</taxon>
        <taxon>Oxyuridae</taxon>
        <taxon>Enterobius</taxon>
    </lineage>
</organism>
<dbReference type="InterPro" id="IPR027640">
    <property type="entry name" value="Kinesin-like_fam"/>
</dbReference>
<dbReference type="InterPro" id="IPR027417">
    <property type="entry name" value="P-loop_NTPase"/>
</dbReference>
<evidence type="ECO:0000259" key="7">
    <source>
        <dbReference type="PROSITE" id="PS50067"/>
    </source>
</evidence>
<dbReference type="GO" id="GO:0003777">
    <property type="term" value="F:microtubule motor activity"/>
    <property type="evidence" value="ECO:0007669"/>
    <property type="project" value="InterPro"/>
</dbReference>
<evidence type="ECO:0000256" key="1">
    <source>
        <dbReference type="ARBA" id="ARBA00004245"/>
    </source>
</evidence>
<keyword evidence="3" id="KW-0067">ATP-binding</keyword>